<reference evidence="5 6" key="1">
    <citation type="journal article" date="2013" name="BMC Genomics">
        <title>Reconstruction of the lipid metabolism for the microalga Monoraphidium neglectum from its genome sequence reveals characteristics suitable for biofuel production.</title>
        <authorList>
            <person name="Bogen C."/>
            <person name="Al-Dilaimi A."/>
            <person name="Albersmeier A."/>
            <person name="Wichmann J."/>
            <person name="Grundmann M."/>
            <person name="Rupp O."/>
            <person name="Lauersen K.J."/>
            <person name="Blifernez-Klassen O."/>
            <person name="Kalinowski J."/>
            <person name="Goesmann A."/>
            <person name="Mussgnug J.H."/>
            <person name="Kruse O."/>
        </authorList>
    </citation>
    <scope>NUCLEOTIDE SEQUENCE [LARGE SCALE GENOMIC DNA]</scope>
    <source>
        <strain evidence="5 6">SAG 48.87</strain>
    </source>
</reference>
<dbReference type="OrthoDB" id="7848332at2759"/>
<dbReference type="GeneID" id="25730915"/>
<dbReference type="STRING" id="145388.A0A0D2J3H8"/>
<dbReference type="GO" id="GO:0016274">
    <property type="term" value="F:protein-arginine N-methyltransferase activity"/>
    <property type="evidence" value="ECO:0007669"/>
    <property type="project" value="InterPro"/>
</dbReference>
<dbReference type="InterPro" id="IPR055135">
    <property type="entry name" value="PRMT_dom"/>
</dbReference>
<evidence type="ECO:0000256" key="1">
    <source>
        <dbReference type="ARBA" id="ARBA00022603"/>
    </source>
</evidence>
<dbReference type="AlphaFoldDB" id="A0A0D2J3H8"/>
<keyword evidence="6" id="KW-1185">Reference proteome</keyword>
<dbReference type="GO" id="GO:0042054">
    <property type="term" value="F:histone methyltransferase activity"/>
    <property type="evidence" value="ECO:0007669"/>
    <property type="project" value="TreeGrafter"/>
</dbReference>
<proteinExistence type="predicted"/>
<organism evidence="5 6">
    <name type="scientific">Monoraphidium neglectum</name>
    <dbReference type="NCBI Taxonomy" id="145388"/>
    <lineage>
        <taxon>Eukaryota</taxon>
        <taxon>Viridiplantae</taxon>
        <taxon>Chlorophyta</taxon>
        <taxon>core chlorophytes</taxon>
        <taxon>Chlorophyceae</taxon>
        <taxon>CS clade</taxon>
        <taxon>Sphaeropleales</taxon>
        <taxon>Selenastraceae</taxon>
        <taxon>Monoraphidium</taxon>
    </lineage>
</organism>
<dbReference type="GO" id="GO:0005634">
    <property type="term" value="C:nucleus"/>
    <property type="evidence" value="ECO:0007669"/>
    <property type="project" value="TreeGrafter"/>
</dbReference>
<dbReference type="KEGG" id="mng:MNEG_13451"/>
<name>A0A0D2J3H8_9CHLO</name>
<evidence type="ECO:0000256" key="3">
    <source>
        <dbReference type="ARBA" id="ARBA00022691"/>
    </source>
</evidence>
<evidence type="ECO:0000313" key="5">
    <source>
        <dbReference type="EMBL" id="KIY94512.1"/>
    </source>
</evidence>
<accession>A0A0D2J3H8</accession>
<dbReference type="GO" id="GO:0032259">
    <property type="term" value="P:methylation"/>
    <property type="evidence" value="ECO:0007669"/>
    <property type="project" value="UniProtKB-KW"/>
</dbReference>
<keyword evidence="3" id="KW-0949">S-adenosyl-L-methionine</keyword>
<dbReference type="InterPro" id="IPR029063">
    <property type="entry name" value="SAM-dependent_MTases_sf"/>
</dbReference>
<protein>
    <recommendedName>
        <fullName evidence="4">Protein arginine N-methyltransferase domain-containing protein</fullName>
    </recommendedName>
</protein>
<evidence type="ECO:0000313" key="6">
    <source>
        <dbReference type="Proteomes" id="UP000054498"/>
    </source>
</evidence>
<dbReference type="RefSeq" id="XP_013893532.1">
    <property type="nucleotide sequence ID" value="XM_014038078.1"/>
</dbReference>
<dbReference type="Gene3D" id="2.70.160.11">
    <property type="entry name" value="Hnrnp arginine n-methyltransferase1"/>
    <property type="match status" value="1"/>
</dbReference>
<sequence>DVYGFTMAPVSAEIWRGAAGKVALQPVPASALATRPAALHRMDLATMAPRDQDFTAEVVMAAQEPASAEGGGAAVAPAAVSCVVLWFDVEFSARFCAQRPVVLSTSPAAEQTHWVQAVLPLKAPLELPAGGALAARVSMARSPARHRALDVSLEYGVLAAGAGSGAGEGLGAALREAVSFCMEIGGKD</sequence>
<keyword evidence="1" id="KW-0489">Methyltransferase</keyword>
<feature type="non-terminal residue" evidence="5">
    <location>
        <position position="1"/>
    </location>
</feature>
<dbReference type="SUPFAM" id="SSF53335">
    <property type="entry name" value="S-adenosyl-L-methionine-dependent methyltransferases"/>
    <property type="match status" value="1"/>
</dbReference>
<dbReference type="EMBL" id="KK104052">
    <property type="protein sequence ID" value="KIY94512.1"/>
    <property type="molecule type" value="Genomic_DNA"/>
</dbReference>
<dbReference type="Pfam" id="PF22528">
    <property type="entry name" value="PRMT_C"/>
    <property type="match status" value="1"/>
</dbReference>
<dbReference type="Proteomes" id="UP000054498">
    <property type="component" value="Unassembled WGS sequence"/>
</dbReference>
<dbReference type="PANTHER" id="PTHR11006">
    <property type="entry name" value="PROTEIN ARGININE N-METHYLTRANSFERASE"/>
    <property type="match status" value="1"/>
</dbReference>
<evidence type="ECO:0000259" key="4">
    <source>
        <dbReference type="Pfam" id="PF22528"/>
    </source>
</evidence>
<keyword evidence="2" id="KW-0808">Transferase</keyword>
<dbReference type="InterPro" id="IPR025799">
    <property type="entry name" value="Arg_MeTrfase"/>
</dbReference>
<evidence type="ECO:0000256" key="2">
    <source>
        <dbReference type="ARBA" id="ARBA00022679"/>
    </source>
</evidence>
<gene>
    <name evidence="5" type="ORF">MNEG_13451</name>
</gene>
<feature type="domain" description="Protein arginine N-methyltransferase" evidence="4">
    <location>
        <begin position="1"/>
        <end position="156"/>
    </location>
</feature>
<dbReference type="PANTHER" id="PTHR11006:SF89">
    <property type="entry name" value="PROTEIN ARGININE N-METHYLTRANSFERASE 3-RELATED"/>
    <property type="match status" value="1"/>
</dbReference>